<evidence type="ECO:0000256" key="6">
    <source>
        <dbReference type="ARBA" id="ARBA00022960"/>
    </source>
</evidence>
<feature type="domain" description="L,D-TPase catalytic" evidence="10">
    <location>
        <begin position="25"/>
        <end position="147"/>
    </location>
</feature>
<evidence type="ECO:0000313" key="11">
    <source>
        <dbReference type="EMBL" id="TZE82260.1"/>
    </source>
</evidence>
<evidence type="ECO:0000256" key="9">
    <source>
        <dbReference type="PROSITE-ProRule" id="PRU01373"/>
    </source>
</evidence>
<keyword evidence="12" id="KW-1185">Reference proteome</keyword>
<dbReference type="CDD" id="cd16913">
    <property type="entry name" value="YkuD_like"/>
    <property type="match status" value="1"/>
</dbReference>
<organism evidence="11 12">
    <name type="scientific">Calorimonas adulescens</name>
    <dbReference type="NCBI Taxonomy" id="2606906"/>
    <lineage>
        <taxon>Bacteria</taxon>
        <taxon>Bacillati</taxon>
        <taxon>Bacillota</taxon>
        <taxon>Clostridia</taxon>
        <taxon>Thermoanaerobacterales</taxon>
        <taxon>Thermoanaerobacteraceae</taxon>
        <taxon>Calorimonas</taxon>
    </lineage>
</organism>
<feature type="active site" description="Proton donor/acceptor" evidence="9">
    <location>
        <position position="107"/>
    </location>
</feature>
<evidence type="ECO:0000256" key="3">
    <source>
        <dbReference type="ARBA" id="ARBA00022676"/>
    </source>
</evidence>
<dbReference type="GO" id="GO:0071972">
    <property type="term" value="F:peptidoglycan L,D-transpeptidase activity"/>
    <property type="evidence" value="ECO:0007669"/>
    <property type="project" value="TreeGrafter"/>
</dbReference>
<comment type="pathway">
    <text evidence="1 9">Cell wall biogenesis; peptidoglycan biosynthesis.</text>
</comment>
<evidence type="ECO:0000256" key="5">
    <source>
        <dbReference type="ARBA" id="ARBA00022801"/>
    </source>
</evidence>
<dbReference type="Gene3D" id="2.40.440.10">
    <property type="entry name" value="L,D-transpeptidase catalytic domain-like"/>
    <property type="match status" value="1"/>
</dbReference>
<keyword evidence="3" id="KW-0328">Glycosyltransferase</keyword>
<keyword evidence="6 9" id="KW-0133">Cell shape</keyword>
<keyword evidence="7 9" id="KW-0573">Peptidoglycan synthesis</keyword>
<accession>A0A5D8QC90</accession>
<feature type="active site" description="Nucleophile" evidence="9">
    <location>
        <position position="123"/>
    </location>
</feature>
<dbReference type="InterPro" id="IPR038063">
    <property type="entry name" value="Transpep_catalytic_dom"/>
</dbReference>
<dbReference type="UniPathway" id="UPA00219"/>
<protein>
    <submittedName>
        <fullName evidence="11">L,D-transpeptidase family protein</fullName>
    </submittedName>
</protein>
<dbReference type="GO" id="GO:0016757">
    <property type="term" value="F:glycosyltransferase activity"/>
    <property type="evidence" value="ECO:0007669"/>
    <property type="project" value="UniProtKB-KW"/>
</dbReference>
<evidence type="ECO:0000256" key="1">
    <source>
        <dbReference type="ARBA" id="ARBA00004752"/>
    </source>
</evidence>
<dbReference type="PANTHER" id="PTHR30582">
    <property type="entry name" value="L,D-TRANSPEPTIDASE"/>
    <property type="match status" value="1"/>
</dbReference>
<dbReference type="GO" id="GO:0005576">
    <property type="term" value="C:extracellular region"/>
    <property type="evidence" value="ECO:0007669"/>
    <property type="project" value="TreeGrafter"/>
</dbReference>
<dbReference type="GO" id="GO:0018104">
    <property type="term" value="P:peptidoglycan-protein cross-linking"/>
    <property type="evidence" value="ECO:0007669"/>
    <property type="project" value="TreeGrafter"/>
</dbReference>
<sequence>MKKLLFIFLAILILFYIHTEGITAPGDSITINLPSFTLHFEGQNVYKDYPVAIGKTLTNTPDGTYNVRTKIKNPVWYPPNGGKPVPPGKNNPLGNRWINFYPGYGIHGNNNPGSIGTMASLGCVRMYNSDVDELYEMVEVGIPVIITYHTMFELSDGTNKVLEVYPDIYGRGVNTEEEIKAKLMEMGLAIEDEKFKYIFNNYKKEAAFYSCDWVLTKGDKLLSSDILDDNGKLYISAKSLKSIFGIDYLLNLDTGIMSINGHDIEYMNKESIYINLIQLLDIFELSYEIEQKAQRIDIKNDMVYIDGMYVSPVQYTNYDSRDIKLPLRVIGELFGHEVKWDKATSVVSINDQPVSPVILNGISYMGIKELSEIFKFDYEIDSRYGIIQIKRY</sequence>
<dbReference type="SUPFAM" id="SSF141523">
    <property type="entry name" value="L,D-transpeptidase catalytic domain-like"/>
    <property type="match status" value="1"/>
</dbReference>
<dbReference type="EMBL" id="VTPS01000007">
    <property type="protein sequence ID" value="TZE82260.1"/>
    <property type="molecule type" value="Genomic_DNA"/>
</dbReference>
<dbReference type="GO" id="GO:0008360">
    <property type="term" value="P:regulation of cell shape"/>
    <property type="evidence" value="ECO:0007669"/>
    <property type="project" value="UniProtKB-UniRule"/>
</dbReference>
<dbReference type="InterPro" id="IPR005490">
    <property type="entry name" value="LD_TPept_cat_dom"/>
</dbReference>
<comment type="similarity">
    <text evidence="2">Belongs to the YkuD family.</text>
</comment>
<reference evidence="11 12" key="1">
    <citation type="submission" date="2019-08" db="EMBL/GenBank/DDBJ databases">
        <title>Calorimonas adulescens gen. nov., sp. nov., an anaerobic thermophilic bacterium from Sakhalin hot spring.</title>
        <authorList>
            <person name="Khomyakova M.A."/>
            <person name="Merkel A.Y."/>
            <person name="Novikov A."/>
            <person name="Bonch-Osmolovskaya E.A."/>
            <person name="Slobodkin A.I."/>
        </authorList>
    </citation>
    <scope>NUCLEOTIDE SEQUENCE [LARGE SCALE GENOMIC DNA]</scope>
    <source>
        <strain evidence="11 12">A05MB</strain>
    </source>
</reference>
<evidence type="ECO:0000259" key="10">
    <source>
        <dbReference type="PROSITE" id="PS52029"/>
    </source>
</evidence>
<dbReference type="Pfam" id="PF03734">
    <property type="entry name" value="YkuD"/>
    <property type="match status" value="1"/>
</dbReference>
<evidence type="ECO:0000256" key="8">
    <source>
        <dbReference type="ARBA" id="ARBA00023316"/>
    </source>
</evidence>
<evidence type="ECO:0000256" key="4">
    <source>
        <dbReference type="ARBA" id="ARBA00022679"/>
    </source>
</evidence>
<comment type="caution">
    <text evidence="11">The sequence shown here is derived from an EMBL/GenBank/DDBJ whole genome shotgun (WGS) entry which is preliminary data.</text>
</comment>
<keyword evidence="8 9" id="KW-0961">Cell wall biogenesis/degradation</keyword>
<dbReference type="InterPro" id="IPR050979">
    <property type="entry name" value="LD-transpeptidase"/>
</dbReference>
<dbReference type="PANTHER" id="PTHR30582:SF24">
    <property type="entry name" value="L,D-TRANSPEPTIDASE ERFK_SRFK-RELATED"/>
    <property type="match status" value="1"/>
</dbReference>
<dbReference type="AlphaFoldDB" id="A0A5D8QC90"/>
<dbReference type="RefSeq" id="WP_149545021.1">
    <property type="nucleotide sequence ID" value="NZ_VTPS01000007.1"/>
</dbReference>
<evidence type="ECO:0000313" key="12">
    <source>
        <dbReference type="Proteomes" id="UP000322976"/>
    </source>
</evidence>
<name>A0A5D8QC90_9THEO</name>
<keyword evidence="5" id="KW-0378">Hydrolase</keyword>
<gene>
    <name evidence="11" type="ORF">FWJ32_05765</name>
</gene>
<proteinExistence type="inferred from homology"/>
<dbReference type="GO" id="GO:0071555">
    <property type="term" value="P:cell wall organization"/>
    <property type="evidence" value="ECO:0007669"/>
    <property type="project" value="UniProtKB-UniRule"/>
</dbReference>
<evidence type="ECO:0000256" key="7">
    <source>
        <dbReference type="ARBA" id="ARBA00022984"/>
    </source>
</evidence>
<evidence type="ECO:0000256" key="2">
    <source>
        <dbReference type="ARBA" id="ARBA00005992"/>
    </source>
</evidence>
<dbReference type="Proteomes" id="UP000322976">
    <property type="component" value="Unassembled WGS sequence"/>
</dbReference>
<keyword evidence="4" id="KW-0808">Transferase</keyword>
<dbReference type="PROSITE" id="PS52029">
    <property type="entry name" value="LD_TPASE"/>
    <property type="match status" value="1"/>
</dbReference>